<dbReference type="AlphaFoldDB" id="A0A7S3MQP6"/>
<reference evidence="1" key="1">
    <citation type="submission" date="2021-01" db="EMBL/GenBank/DDBJ databases">
        <authorList>
            <person name="Corre E."/>
            <person name="Pelletier E."/>
            <person name="Niang G."/>
            <person name="Scheremetjew M."/>
            <person name="Finn R."/>
            <person name="Kale V."/>
            <person name="Holt S."/>
            <person name="Cochrane G."/>
            <person name="Meng A."/>
            <person name="Brown T."/>
            <person name="Cohen L."/>
        </authorList>
    </citation>
    <scope>NUCLEOTIDE SEQUENCE</scope>
    <source>
        <strain evidence="1">Fehren 1</strain>
    </source>
</reference>
<gene>
    <name evidence="1" type="ORF">FEHR0123_LOCUS7506</name>
</gene>
<sequence length="442" mass="49107">MELALDQPRVVTHIVHVEVLVGIVPADNIKEVVIVEDVVGERADFGQTRVPFHQVFLDIESEALLRANCLVKAAKDQDCLAVDRHAHGQIAGRPGRFGVQVDHTPHVVVDVVHFNCVRDFLLVEFCAATEYIDVLVVENAAGCRVARDVQVSDSAPGVVLDVVFLASSVEALRVVATNHENETALGVKGREVGSFEQERGLVLKLLAVFFEFHHPVAAHVVLVAPTDAEDAALVSHDRAAELRDAEGVVKADLMRDILLNVEKVDRLAAPFEVVHEFVRRVTLLQNKSVVEKLTKLVDHVHILVISDPAGEFAQLTHFKNQVFLDLIELAPDELKGVEVPLLSVLLQIHHLLFELVKLAQDRRHFQQDRLLPLLSVLEIAKCLVLEEPINEEPLNLLELGEQVVELLVVVLLDIVDLFAHGAQLRDLVLHLVLELRYFALEI</sequence>
<proteinExistence type="predicted"/>
<organism evidence="1">
    <name type="scientific">Favella ehrenbergii</name>
    <dbReference type="NCBI Taxonomy" id="182087"/>
    <lineage>
        <taxon>Eukaryota</taxon>
        <taxon>Sar</taxon>
        <taxon>Alveolata</taxon>
        <taxon>Ciliophora</taxon>
        <taxon>Intramacronucleata</taxon>
        <taxon>Spirotrichea</taxon>
        <taxon>Choreotrichia</taxon>
        <taxon>Tintinnida</taxon>
        <taxon>Xystonellidae</taxon>
        <taxon>Favella</taxon>
    </lineage>
</organism>
<protein>
    <submittedName>
        <fullName evidence="1">Uncharacterized protein</fullName>
    </submittedName>
</protein>
<dbReference type="EMBL" id="HBIE01024454">
    <property type="protein sequence ID" value="CAE0312584.1"/>
    <property type="molecule type" value="Transcribed_RNA"/>
</dbReference>
<accession>A0A7S3MQP6</accession>
<evidence type="ECO:0000313" key="1">
    <source>
        <dbReference type="EMBL" id="CAE0312584.1"/>
    </source>
</evidence>
<name>A0A7S3MQP6_9SPIT</name>